<name>A0ABT1MFT8_9BACT</name>
<dbReference type="SUPFAM" id="SSF56935">
    <property type="entry name" value="Porins"/>
    <property type="match status" value="1"/>
</dbReference>
<dbReference type="PROSITE" id="PS52016">
    <property type="entry name" value="TONB_DEPENDENT_REC_3"/>
    <property type="match status" value="1"/>
</dbReference>
<dbReference type="NCBIfam" id="TIGR04057">
    <property type="entry name" value="SusC_RagA_signa"/>
    <property type="match status" value="1"/>
</dbReference>
<evidence type="ECO:0000256" key="1">
    <source>
        <dbReference type="PROSITE-ProRule" id="PRU01360"/>
    </source>
</evidence>
<evidence type="ECO:0000313" key="5">
    <source>
        <dbReference type="Proteomes" id="UP001205603"/>
    </source>
</evidence>
<gene>
    <name evidence="4" type="ORF">NMU02_05325</name>
</gene>
<reference evidence="4 5" key="1">
    <citation type="submission" date="2022-07" db="EMBL/GenBank/DDBJ databases">
        <title>Fecal culturing of patients with breast cancer.</title>
        <authorList>
            <person name="Teng N.M.Y."/>
            <person name="Kiu R."/>
            <person name="Evans R."/>
            <person name="Baker D.J."/>
            <person name="Zenner C."/>
            <person name="Robinson S.D."/>
            <person name="Hall L.J."/>
        </authorList>
    </citation>
    <scope>NUCLEOTIDE SEQUENCE [LARGE SCALE GENOMIC DNA]</scope>
    <source>
        <strain evidence="4 5">LH1063</strain>
    </source>
</reference>
<keyword evidence="2" id="KW-0732">Signal</keyword>
<feature type="domain" description="TonB-dependent receptor plug" evidence="3">
    <location>
        <begin position="137"/>
        <end position="229"/>
    </location>
</feature>
<organism evidence="4 5">
    <name type="scientific">Coprobacter tertius</name>
    <dbReference type="NCBI Taxonomy" id="2944915"/>
    <lineage>
        <taxon>Bacteria</taxon>
        <taxon>Pseudomonadati</taxon>
        <taxon>Bacteroidota</taxon>
        <taxon>Bacteroidia</taxon>
        <taxon>Bacteroidales</taxon>
        <taxon>Barnesiellaceae</taxon>
        <taxon>Coprobacter</taxon>
    </lineage>
</organism>
<feature type="signal peptide" evidence="2">
    <location>
        <begin position="1"/>
        <end position="29"/>
    </location>
</feature>
<dbReference type="InterPro" id="IPR023996">
    <property type="entry name" value="TonB-dep_OMP_SusC/RagA"/>
</dbReference>
<keyword evidence="5" id="KW-1185">Reference proteome</keyword>
<evidence type="ECO:0000256" key="2">
    <source>
        <dbReference type="SAM" id="SignalP"/>
    </source>
</evidence>
<keyword evidence="1" id="KW-0812">Transmembrane</keyword>
<proteinExistence type="inferred from homology"/>
<sequence>MKQIHLKLHSIKLFAVFMMLFASISFVEAAQKLTGRVTDTKGELMIGVTVTEKGTNNAVITDVNGTYNIVLQGANPVISVTYIGFKPQEIKIKPNQTLLDIVLEENVTAMNEVVVVGYGEQRKIAAVGSQSQLKVGDMKMPAANLSSSLAGRLSGVVSVQRTGEPGHDDSDIWIRGISTFTNQNSKPLILVDGVERDFSQIDVNDIESFTVLKDASATAVYGVRGANGVILIQTKPGKVGKPQFSLDYYEGFTQLTYVPDMADGFQYMDAANEASQNSGGPVLFKPGYIEATKKAYGLIPNDNPHLYNKYLYPNVDWIDELYKDWGHNRRLNMSVRGGVPNATYYVSLSYYDESGLTNKGDIESYDVTMKYRRYNFVSNVDLKATDKTLINVGVQGYFANGHYPAEGSGNIFAQAMDVSPVAYAKEYPDGSVPGTQSNGDYRNPWSDLTRRGYKEEYTTKVNMNIKLTQDLDFWNWSKGLKVYALAAFDVTSGHTASYTKRESTFFINSSKDENGLWVNPYNEDGTLNLVRTYESGNPTLGYGNGQNGNRTFYFEAALNYDRVFARKHRVGAMFLFNTKELRYTDVGDLIASVPYKNQGIAARATYSYDDRYFLELNMGYNGSENFAPSNRFGFFPAVGVGWVPSNERFWDPIRPYVSFLKFRYTDGKVGSDVIGSRRFGYMTLMTDGNAGYRWGSTSKSGVAISDYGVNVKWSTSRKRDFGVDLKFLNDNLSFVFDYFHERREGIFLQRISVPDYIGLNNLPMGNLGIVENHGYELSMDYTQPITKDITLTVRGNFTWNEDKIIENDDAPPAYPWLDRKGSNVLARWGYVAEGLFTSMEEIEASPLQFGETAGEPRKLSPGDIKYKDMNGDGVIDEYDQVKIGRGDVPKMYYGFGGDLRIGNLSLSVLFQGVAKADRNLSGSSIMPFQGDGGKGNLYANIGDRWSEDDPTNQNVFYPRLGYGSSDFSNQNNFKTSTWWKRDVSFLRLKQVNISYYFPKKWFDGTRVSGARVYVMGTNLLTWSKFDLWDPELNTNNGVSYPNVRTYSVGLSFNF</sequence>
<evidence type="ECO:0000259" key="3">
    <source>
        <dbReference type="Pfam" id="PF07715"/>
    </source>
</evidence>
<dbReference type="Pfam" id="PF07715">
    <property type="entry name" value="Plug"/>
    <property type="match status" value="1"/>
</dbReference>
<accession>A0ABT1MFT8</accession>
<comment type="subcellular location">
    <subcellularLocation>
        <location evidence="1">Cell outer membrane</location>
        <topology evidence="1">Multi-pass membrane protein</topology>
    </subcellularLocation>
</comment>
<keyword evidence="1" id="KW-0998">Cell outer membrane</keyword>
<protein>
    <submittedName>
        <fullName evidence="4">TonB-dependent receptor</fullName>
    </submittedName>
</protein>
<dbReference type="InterPro" id="IPR008969">
    <property type="entry name" value="CarboxyPept-like_regulatory"/>
</dbReference>
<dbReference type="InterPro" id="IPR012910">
    <property type="entry name" value="Plug_dom"/>
</dbReference>
<feature type="chain" id="PRO_5045446229" evidence="2">
    <location>
        <begin position="30"/>
        <end position="1054"/>
    </location>
</feature>
<evidence type="ECO:0000313" key="4">
    <source>
        <dbReference type="EMBL" id="MCP9611507.1"/>
    </source>
</evidence>
<dbReference type="InterPro" id="IPR037066">
    <property type="entry name" value="Plug_dom_sf"/>
</dbReference>
<dbReference type="EMBL" id="JANDHW010000004">
    <property type="protein sequence ID" value="MCP9611507.1"/>
    <property type="molecule type" value="Genomic_DNA"/>
</dbReference>
<keyword evidence="1" id="KW-0813">Transport</keyword>
<dbReference type="InterPro" id="IPR023997">
    <property type="entry name" value="TonB-dep_OMP_SusC/RagA_CS"/>
</dbReference>
<dbReference type="Proteomes" id="UP001205603">
    <property type="component" value="Unassembled WGS sequence"/>
</dbReference>
<dbReference type="Gene3D" id="2.170.130.10">
    <property type="entry name" value="TonB-dependent receptor, plug domain"/>
    <property type="match status" value="1"/>
</dbReference>
<dbReference type="NCBIfam" id="TIGR04056">
    <property type="entry name" value="OMP_RagA_SusC"/>
    <property type="match status" value="1"/>
</dbReference>
<dbReference type="Gene3D" id="2.60.40.1120">
    <property type="entry name" value="Carboxypeptidase-like, regulatory domain"/>
    <property type="match status" value="1"/>
</dbReference>
<dbReference type="SUPFAM" id="SSF49464">
    <property type="entry name" value="Carboxypeptidase regulatory domain-like"/>
    <property type="match status" value="1"/>
</dbReference>
<comment type="caution">
    <text evidence="4">The sequence shown here is derived from an EMBL/GenBank/DDBJ whole genome shotgun (WGS) entry which is preliminary data.</text>
</comment>
<keyword evidence="4" id="KW-0675">Receptor</keyword>
<keyword evidence="1" id="KW-1134">Transmembrane beta strand</keyword>
<dbReference type="Pfam" id="PF13715">
    <property type="entry name" value="CarbopepD_reg_2"/>
    <property type="match status" value="1"/>
</dbReference>
<keyword evidence="1" id="KW-0472">Membrane</keyword>
<comment type="similarity">
    <text evidence="1">Belongs to the TonB-dependent receptor family.</text>
</comment>
<dbReference type="RefSeq" id="WP_255026335.1">
    <property type="nucleotide sequence ID" value="NZ_JANDHW010000004.1"/>
</dbReference>
<dbReference type="InterPro" id="IPR039426">
    <property type="entry name" value="TonB-dep_rcpt-like"/>
</dbReference>